<proteinExistence type="predicted"/>
<evidence type="ECO:0000313" key="2">
    <source>
        <dbReference type="EMBL" id="KXX81749.1"/>
    </source>
</evidence>
<keyword evidence="3" id="KW-1185">Reference proteome</keyword>
<dbReference type="Proteomes" id="UP000078237">
    <property type="component" value="Unassembled WGS sequence"/>
</dbReference>
<sequence length="82" mass="9088">MFRSSTRQLARCARLSLRPAVSPAFRAARFPQNAPAAALLKPRFQSTNPQRPDPESEKHSPKTQDEPQTEAPRNPPLPALST</sequence>
<dbReference type="VEuPathDB" id="FungiDB:MMYC01_200674"/>
<evidence type="ECO:0000313" key="3">
    <source>
        <dbReference type="Proteomes" id="UP000078237"/>
    </source>
</evidence>
<gene>
    <name evidence="2" type="ORF">MMYC01_200674</name>
</gene>
<name>A0A175WE24_9PEZI</name>
<feature type="compositionally biased region" description="Basic and acidic residues" evidence="1">
    <location>
        <begin position="52"/>
        <end position="65"/>
    </location>
</feature>
<dbReference type="EMBL" id="LCTW02000028">
    <property type="protein sequence ID" value="KXX81749.1"/>
    <property type="molecule type" value="Genomic_DNA"/>
</dbReference>
<comment type="caution">
    <text evidence="2">The sequence shown here is derived from an EMBL/GenBank/DDBJ whole genome shotgun (WGS) entry which is preliminary data.</text>
</comment>
<protein>
    <submittedName>
        <fullName evidence="2">Uncharacterized protein</fullName>
    </submittedName>
</protein>
<evidence type="ECO:0000256" key="1">
    <source>
        <dbReference type="SAM" id="MobiDB-lite"/>
    </source>
</evidence>
<feature type="region of interest" description="Disordered" evidence="1">
    <location>
        <begin position="36"/>
        <end position="82"/>
    </location>
</feature>
<feature type="compositionally biased region" description="Pro residues" evidence="1">
    <location>
        <begin position="73"/>
        <end position="82"/>
    </location>
</feature>
<dbReference type="STRING" id="100816.A0A175WE24"/>
<dbReference type="AlphaFoldDB" id="A0A175WE24"/>
<accession>A0A175WE24</accession>
<reference evidence="2 3" key="1">
    <citation type="journal article" date="2016" name="Genome Announc.">
        <title>Genome Sequence of Madurella mycetomatis mm55, Isolated from a Human Mycetoma Case in Sudan.</title>
        <authorList>
            <person name="Smit S."/>
            <person name="Derks M.F."/>
            <person name="Bervoets S."/>
            <person name="Fahal A."/>
            <person name="van Leeuwen W."/>
            <person name="van Belkum A."/>
            <person name="van de Sande W.W."/>
        </authorList>
    </citation>
    <scope>NUCLEOTIDE SEQUENCE [LARGE SCALE GENOMIC DNA]</scope>
    <source>
        <strain evidence="3">mm55</strain>
    </source>
</reference>
<organism evidence="2 3">
    <name type="scientific">Madurella mycetomatis</name>
    <dbReference type="NCBI Taxonomy" id="100816"/>
    <lineage>
        <taxon>Eukaryota</taxon>
        <taxon>Fungi</taxon>
        <taxon>Dikarya</taxon>
        <taxon>Ascomycota</taxon>
        <taxon>Pezizomycotina</taxon>
        <taxon>Sordariomycetes</taxon>
        <taxon>Sordariomycetidae</taxon>
        <taxon>Sordariales</taxon>
        <taxon>Sordariales incertae sedis</taxon>
        <taxon>Madurella</taxon>
    </lineage>
</organism>